<dbReference type="InterPro" id="IPR053714">
    <property type="entry name" value="Iso_Racemase_Enz_sf"/>
</dbReference>
<organism evidence="1 2">
    <name type="scientific">Thalassococcus lentus</name>
    <dbReference type="NCBI Taxonomy" id="1210524"/>
    <lineage>
        <taxon>Bacteria</taxon>
        <taxon>Pseudomonadati</taxon>
        <taxon>Pseudomonadota</taxon>
        <taxon>Alphaproteobacteria</taxon>
        <taxon>Rhodobacterales</taxon>
        <taxon>Roseobacteraceae</taxon>
        <taxon>Thalassococcus</taxon>
    </lineage>
</organism>
<dbReference type="EMBL" id="JAQIOY010000010">
    <property type="protein sequence ID" value="MDA7426670.1"/>
    <property type="molecule type" value="Genomic_DNA"/>
</dbReference>
<dbReference type="Pfam" id="PF17645">
    <property type="entry name" value="Amdase"/>
    <property type="match status" value="1"/>
</dbReference>
<dbReference type="Gene3D" id="3.40.50.12500">
    <property type="match status" value="1"/>
</dbReference>
<sequence>MTAPFPYVLGPALGERANLGLIVLQSDETLEHDCRRLFPLDGVAQYVSRVQSAPEVSRETLAEMEADLPRAAGLLPPPVNFDVVGYGCTSGTSVIGAWRVETLVKTGCSTRAVTNPLSALVAACQALGVQRLALLSPYVESVSHGLRAAVAEHGIETPVFGSFDEEVETRVARIDGPSVHQAAQQLGEQADVDAVFLSCTNLRTLDVIAPLEQALGKPVLSSNQVLAWHMMRLAGLQDSPAGMGQLWKV</sequence>
<dbReference type="RefSeq" id="WP_271434023.1">
    <property type="nucleotide sequence ID" value="NZ_JAQIOY010000010.1"/>
</dbReference>
<dbReference type="PIRSF" id="PIRSF015736">
    <property type="entry name" value="MI"/>
    <property type="match status" value="1"/>
</dbReference>
<evidence type="ECO:0000313" key="1">
    <source>
        <dbReference type="EMBL" id="MDA7426670.1"/>
    </source>
</evidence>
<comment type="caution">
    <text evidence="1">The sequence shown here is derived from an EMBL/GenBank/DDBJ whole genome shotgun (WGS) entry which is preliminary data.</text>
</comment>
<accession>A0ABT4XXH5</accession>
<dbReference type="PANTHER" id="PTHR40267">
    <property type="entry name" value="BLR3294 PROTEIN"/>
    <property type="match status" value="1"/>
</dbReference>
<dbReference type="PANTHER" id="PTHR40267:SF1">
    <property type="entry name" value="BLR3294 PROTEIN"/>
    <property type="match status" value="1"/>
</dbReference>
<name>A0ABT4XXH5_9RHOB</name>
<evidence type="ECO:0000313" key="2">
    <source>
        <dbReference type="Proteomes" id="UP001210720"/>
    </source>
</evidence>
<reference evidence="1 2" key="1">
    <citation type="submission" date="2023-01" db="EMBL/GenBank/DDBJ databases">
        <title>Thalassococcus onchidii sp. nov., isolated from a marine invertebrate from the South China Sea.</title>
        <authorList>
            <person name="Xu S."/>
            <person name="Liu Z."/>
            <person name="Xu Y."/>
        </authorList>
    </citation>
    <scope>NUCLEOTIDE SEQUENCE [LARGE SCALE GENOMIC DNA]</scope>
    <source>
        <strain evidence="1 2">KCTC 32084</strain>
    </source>
</reference>
<gene>
    <name evidence="1" type="ORF">PFY00_18195</name>
</gene>
<dbReference type="InterPro" id="IPR026286">
    <property type="entry name" value="MaiA/AMDase"/>
</dbReference>
<proteinExistence type="predicted"/>
<keyword evidence="2" id="KW-1185">Reference proteome</keyword>
<dbReference type="Proteomes" id="UP001210720">
    <property type="component" value="Unassembled WGS sequence"/>
</dbReference>
<protein>
    <submittedName>
        <fullName evidence="1">Aspartate/glutamate racemase family protein</fullName>
    </submittedName>
</protein>